<accession>A0A1J7JJL7</accession>
<dbReference type="AlphaFoldDB" id="A0A1J7JJL7"/>
<keyword evidence="3" id="KW-1185">Reference proteome</keyword>
<evidence type="ECO:0000313" key="2">
    <source>
        <dbReference type="EMBL" id="OIW30024.1"/>
    </source>
</evidence>
<feature type="region of interest" description="Disordered" evidence="1">
    <location>
        <begin position="111"/>
        <end position="130"/>
    </location>
</feature>
<dbReference type="EMBL" id="KV875097">
    <property type="protein sequence ID" value="OIW30024.1"/>
    <property type="molecule type" value="Genomic_DNA"/>
</dbReference>
<reference evidence="2 3" key="1">
    <citation type="submission" date="2016-10" db="EMBL/GenBank/DDBJ databases">
        <title>Draft genome sequence of Coniochaeta ligniaria NRRL30616, a lignocellulolytic fungus for bioabatement of inhibitors in plant biomass hydrolysates.</title>
        <authorList>
            <consortium name="DOE Joint Genome Institute"/>
            <person name="Jimenez D.J."/>
            <person name="Hector R.E."/>
            <person name="Riley R."/>
            <person name="Sun H."/>
            <person name="Grigoriev I.V."/>
            <person name="Van Elsas J.D."/>
            <person name="Nichols N.N."/>
        </authorList>
    </citation>
    <scope>NUCLEOTIDE SEQUENCE [LARGE SCALE GENOMIC DNA]</scope>
    <source>
        <strain evidence="2 3">NRRL 30616</strain>
    </source>
</reference>
<name>A0A1J7JJL7_9PEZI</name>
<sequence>MEAWMDENFIKQIFQTVLGENVTCVESHAKAKVDSDDPQACSEASKTLWTGEMEAWMDENFIKQVFRPCLVEALAAMKADHPFEPVYGPEQQCDDLSETWKTPSIRIHGLEFQQTPPHSPPPPRPHDLFSASPTLKRYQQHHRQKAWTQTTPAWEDVKTKKKLTLSDILAASEKNEVENQKRLDIEKWEESIDPISLIQRVLEAGMVGPNWRRHNSPKQASIEYN</sequence>
<proteinExistence type="predicted"/>
<dbReference type="Proteomes" id="UP000182658">
    <property type="component" value="Unassembled WGS sequence"/>
</dbReference>
<protein>
    <submittedName>
        <fullName evidence="2">Uncharacterized protein</fullName>
    </submittedName>
</protein>
<evidence type="ECO:0000256" key="1">
    <source>
        <dbReference type="SAM" id="MobiDB-lite"/>
    </source>
</evidence>
<organism evidence="2 3">
    <name type="scientific">Coniochaeta ligniaria NRRL 30616</name>
    <dbReference type="NCBI Taxonomy" id="1408157"/>
    <lineage>
        <taxon>Eukaryota</taxon>
        <taxon>Fungi</taxon>
        <taxon>Dikarya</taxon>
        <taxon>Ascomycota</taxon>
        <taxon>Pezizomycotina</taxon>
        <taxon>Sordariomycetes</taxon>
        <taxon>Sordariomycetidae</taxon>
        <taxon>Coniochaetales</taxon>
        <taxon>Coniochaetaceae</taxon>
        <taxon>Coniochaeta</taxon>
    </lineage>
</organism>
<dbReference type="InParanoid" id="A0A1J7JJL7"/>
<gene>
    <name evidence="2" type="ORF">CONLIGDRAFT_680815</name>
</gene>
<evidence type="ECO:0000313" key="3">
    <source>
        <dbReference type="Proteomes" id="UP000182658"/>
    </source>
</evidence>